<reference evidence="2 3" key="1">
    <citation type="submission" date="2019-05" db="EMBL/GenBank/DDBJ databases">
        <title>Kocuria coralli sp. nov., a novel actinobacterium isolated from coral reef seawater.</title>
        <authorList>
            <person name="Li J."/>
        </authorList>
    </citation>
    <scope>NUCLEOTIDE SEQUENCE [LARGE SCALE GENOMIC DNA]</scope>
    <source>
        <strain evidence="2 3">SCSIO 13007</strain>
    </source>
</reference>
<dbReference type="InterPro" id="IPR010359">
    <property type="entry name" value="IrrE_HExxH"/>
</dbReference>
<dbReference type="AlphaFoldDB" id="A0A5J5KYP3"/>
<evidence type="ECO:0000313" key="3">
    <source>
        <dbReference type="Proteomes" id="UP000325957"/>
    </source>
</evidence>
<keyword evidence="3" id="KW-1185">Reference proteome</keyword>
<protein>
    <submittedName>
        <fullName evidence="2">ImmA/IrrE family metallo-endopeptidase</fullName>
    </submittedName>
</protein>
<organism evidence="2 3">
    <name type="scientific">Kocuria coralli</name>
    <dbReference type="NCBI Taxonomy" id="1461025"/>
    <lineage>
        <taxon>Bacteria</taxon>
        <taxon>Bacillati</taxon>
        <taxon>Actinomycetota</taxon>
        <taxon>Actinomycetes</taxon>
        <taxon>Micrococcales</taxon>
        <taxon>Micrococcaceae</taxon>
        <taxon>Kocuria</taxon>
    </lineage>
</organism>
<accession>A0A5J5KYP3</accession>
<dbReference type="EMBL" id="SZWF01000004">
    <property type="protein sequence ID" value="KAA9394773.1"/>
    <property type="molecule type" value="Genomic_DNA"/>
</dbReference>
<proteinExistence type="predicted"/>
<name>A0A5J5KYP3_9MICC</name>
<evidence type="ECO:0000313" key="2">
    <source>
        <dbReference type="EMBL" id="KAA9394773.1"/>
    </source>
</evidence>
<feature type="domain" description="IrrE N-terminal-like" evidence="1">
    <location>
        <begin position="30"/>
        <end position="115"/>
    </location>
</feature>
<evidence type="ECO:0000259" key="1">
    <source>
        <dbReference type="Pfam" id="PF06114"/>
    </source>
</evidence>
<dbReference type="Pfam" id="PF06114">
    <property type="entry name" value="Peptidase_M78"/>
    <property type="match status" value="1"/>
</dbReference>
<dbReference type="Proteomes" id="UP000325957">
    <property type="component" value="Unassembled WGS sequence"/>
</dbReference>
<dbReference type="OrthoDB" id="4727201at2"/>
<gene>
    <name evidence="2" type="ORF">FCK90_04345</name>
</gene>
<sequence length="128" mass="14559">MFDPWEIIHETPQLSVHVTRLEGMAGCTDGRGRIWLDDRLTEIEKRCALTHELLHILRRHDGHQDDAAEAQIREETARVLVPMAALQEHAGEQISLWALAEDLHVTEAVLRDRLNTASAGEWEVLRVA</sequence>
<comment type="caution">
    <text evidence="2">The sequence shown here is derived from an EMBL/GenBank/DDBJ whole genome shotgun (WGS) entry which is preliminary data.</text>
</comment>